<dbReference type="InterPro" id="IPR019775">
    <property type="entry name" value="WD40_repeat_CS"/>
</dbReference>
<dbReference type="InterPro" id="IPR015943">
    <property type="entry name" value="WD40/YVTN_repeat-like_dom_sf"/>
</dbReference>
<evidence type="ECO:0000256" key="3">
    <source>
        <dbReference type="PROSITE-ProRule" id="PRU00221"/>
    </source>
</evidence>
<keyword evidence="6" id="KW-1185">Reference proteome</keyword>
<dbReference type="Pfam" id="PF12894">
    <property type="entry name" value="ANAPC4_WD40"/>
    <property type="match status" value="1"/>
</dbReference>
<dbReference type="EMBL" id="CP034461">
    <property type="protein sequence ID" value="QBM90796.1"/>
    <property type="molecule type" value="Genomic_DNA"/>
</dbReference>
<feature type="repeat" description="WD" evidence="3">
    <location>
        <begin position="295"/>
        <end position="327"/>
    </location>
</feature>
<keyword evidence="1 3" id="KW-0853">WD repeat</keyword>
<keyword evidence="2" id="KW-0677">Repeat</keyword>
<dbReference type="PROSITE" id="PS50082">
    <property type="entry name" value="WD_REPEATS_2"/>
    <property type="match status" value="1"/>
</dbReference>
<dbReference type="AlphaFoldDB" id="A0A4P6XW42"/>
<dbReference type="InterPro" id="IPR024977">
    <property type="entry name" value="Apc4-like_WD40_dom"/>
</dbReference>
<dbReference type="Gene3D" id="2.130.10.10">
    <property type="entry name" value="YVTN repeat-like/Quinoprotein amine dehydrogenase"/>
    <property type="match status" value="1"/>
</dbReference>
<sequence length="626" mass="68893">MMEYYEPTSLFRQNAVRRTNSNESGESQHSHAFSYNSTNNSLTWLLNQNQALDTSVMNKACSLDRVNVKSNYWKIPDAEMNLTALAVNDLAADVPLLAILSANSTNNLFIHELDSVNHYLTHHTTISLPNIHSLAWVPNTNSRYLISGNNKGYAHLVSIPRPLQEEASEESAEIVKRFNHRKHLRLVNKDPLIHSHGSTCISELGFLDDKLVTCYDDTLFVWNMNDVELSMRPKPESISIVSGIRSFDPAAADSTTLALCGAFGLSLFDTRTALHSVPKSSLLSKSRSQVMTNKVKWHPQNEHVLASAHADGAVRLWDIRKQDTFAELTGHCEKTVTSMSWNGNDLFTGANDGNIVHWDLLLGLDLQADLSLYGESLLRCSLREGIDSVQFDVVSNSMVEKVNERQCGTVLPALNNKIVSICPIVGSGLLESCSVLLIDGAAFLGLHNKIYDAARPDSVSLEKLFYTPDDLKLISQEGSSDTFVASSENLTRPLSIARRRGLFASEETLETAQEAVSAKLPKASFDVVSITGIEDFNFGEVNASREWDNISGVVSLHSIDSLPEADVSRYEGSPYSSGMLDSGSNASVSTVATLIGPVDPVMQKELLFQLLDLELERICNEFPSAV</sequence>
<dbReference type="InterPro" id="IPR001680">
    <property type="entry name" value="WD40_rpt"/>
</dbReference>
<dbReference type="SMART" id="SM00320">
    <property type="entry name" value="WD40"/>
    <property type="match status" value="4"/>
</dbReference>
<evidence type="ECO:0000256" key="2">
    <source>
        <dbReference type="ARBA" id="ARBA00022737"/>
    </source>
</evidence>
<evidence type="ECO:0000256" key="1">
    <source>
        <dbReference type="ARBA" id="ARBA00022574"/>
    </source>
</evidence>
<organism evidence="5 6">
    <name type="scientific">Metschnikowia aff. pulcherrima</name>
    <dbReference type="NCBI Taxonomy" id="2163413"/>
    <lineage>
        <taxon>Eukaryota</taxon>
        <taxon>Fungi</taxon>
        <taxon>Dikarya</taxon>
        <taxon>Ascomycota</taxon>
        <taxon>Saccharomycotina</taxon>
        <taxon>Pichiomycetes</taxon>
        <taxon>Metschnikowiaceae</taxon>
        <taxon>Metschnikowia</taxon>
    </lineage>
</organism>
<evidence type="ECO:0000259" key="4">
    <source>
        <dbReference type="Pfam" id="PF12894"/>
    </source>
</evidence>
<dbReference type="InterPro" id="IPR036322">
    <property type="entry name" value="WD40_repeat_dom_sf"/>
</dbReference>
<evidence type="ECO:0000313" key="5">
    <source>
        <dbReference type="EMBL" id="QBM90796.1"/>
    </source>
</evidence>
<dbReference type="Proteomes" id="UP000292447">
    <property type="component" value="Chromosome VI"/>
</dbReference>
<gene>
    <name evidence="5" type="primary">MPUL0F03830</name>
    <name evidence="5" type="ORF">METSCH_F03830</name>
</gene>
<proteinExistence type="predicted"/>
<feature type="domain" description="Anaphase-promoting complex subunit 4-like WD40" evidence="4">
    <location>
        <begin position="286"/>
        <end position="342"/>
    </location>
</feature>
<dbReference type="PROSITE" id="PS00678">
    <property type="entry name" value="WD_REPEATS_1"/>
    <property type="match status" value="1"/>
</dbReference>
<name>A0A4P6XW42_9ASCO</name>
<evidence type="ECO:0000313" key="6">
    <source>
        <dbReference type="Proteomes" id="UP000292447"/>
    </source>
</evidence>
<reference evidence="6" key="1">
    <citation type="submission" date="2019-03" db="EMBL/GenBank/DDBJ databases">
        <title>Snf2 controls pulcherriminic acid biosynthesis and connects pigmentation and antifungal activity of the yeast Metschnikowia pulcherrima.</title>
        <authorList>
            <person name="Gore-Lloyd D."/>
            <person name="Sumann I."/>
            <person name="Brachmann A.O."/>
            <person name="Schneeberger K."/>
            <person name="Ortiz-Merino R.A."/>
            <person name="Moreno-Beltran M."/>
            <person name="Schlaefli M."/>
            <person name="Kirner P."/>
            <person name="Santos Kron A."/>
            <person name="Wolfe K.H."/>
            <person name="Piel J."/>
            <person name="Ahrens C.H."/>
            <person name="Henk D."/>
            <person name="Freimoser F.M."/>
        </authorList>
    </citation>
    <scope>NUCLEOTIDE SEQUENCE [LARGE SCALE GENOMIC DNA]</scope>
    <source>
        <strain evidence="6">APC 1.2</strain>
    </source>
</reference>
<dbReference type="PANTHER" id="PTHR19855">
    <property type="entry name" value="WD40 REPEAT PROTEIN 12, 37"/>
    <property type="match status" value="1"/>
</dbReference>
<accession>A0A4P6XW42</accession>
<protein>
    <submittedName>
        <fullName evidence="5">WD40 repeat</fullName>
    </submittedName>
</protein>
<dbReference type="STRING" id="2163413.A0A4P6XW42"/>
<dbReference type="PANTHER" id="PTHR19855:SF11">
    <property type="entry name" value="RIBOSOME BIOGENESIS PROTEIN WDR12"/>
    <property type="match status" value="1"/>
</dbReference>
<dbReference type="SUPFAM" id="SSF50978">
    <property type="entry name" value="WD40 repeat-like"/>
    <property type="match status" value="1"/>
</dbReference>